<dbReference type="SMART" id="SM00861">
    <property type="entry name" value="Transket_pyr"/>
    <property type="match status" value="1"/>
</dbReference>
<evidence type="ECO:0000313" key="13">
    <source>
        <dbReference type="Proteomes" id="UP001275932"/>
    </source>
</evidence>
<protein>
    <recommendedName>
        <fullName evidence="10">1-deoxy-D-xylulose-5-phosphate synthase</fullName>
        <ecNumber evidence="10">2.2.1.7</ecNumber>
    </recommendedName>
    <alternativeName>
        <fullName evidence="10">1-deoxyxylulose-5-phosphate synthase</fullName>
        <shortName evidence="10">DXP synthase</shortName>
        <shortName evidence="10">DXPS</shortName>
    </alternativeName>
</protein>
<dbReference type="PANTHER" id="PTHR43322:SF5">
    <property type="entry name" value="1-DEOXY-D-XYLULOSE-5-PHOSPHATE SYNTHASE, CHLOROPLASTIC"/>
    <property type="match status" value="1"/>
</dbReference>
<dbReference type="CDD" id="cd02007">
    <property type="entry name" value="TPP_DXS"/>
    <property type="match status" value="1"/>
</dbReference>
<evidence type="ECO:0000256" key="6">
    <source>
        <dbReference type="ARBA" id="ARBA00022842"/>
    </source>
</evidence>
<reference evidence="12 13" key="1">
    <citation type="submission" date="2022-03" db="EMBL/GenBank/DDBJ databases">
        <title>Novel taxa within the pig intestine.</title>
        <authorList>
            <person name="Wylensek D."/>
            <person name="Bishof K."/>
            <person name="Afrizal A."/>
            <person name="Clavel T."/>
        </authorList>
    </citation>
    <scope>NUCLEOTIDE SEQUENCE [LARGE SCALE GENOMIC DNA]</scope>
    <source>
        <strain evidence="12 13">CLA-KB-P66</strain>
    </source>
</reference>
<dbReference type="NCBIfam" id="NF003933">
    <property type="entry name" value="PRK05444.2-2"/>
    <property type="match status" value="1"/>
</dbReference>
<dbReference type="InterPro" id="IPR005477">
    <property type="entry name" value="Dxylulose-5-P_synthase"/>
</dbReference>
<keyword evidence="6 10" id="KW-0460">Magnesium</keyword>
<feature type="binding site" evidence="10">
    <location>
        <position position="146"/>
    </location>
    <ligand>
        <name>Mg(2+)</name>
        <dbReference type="ChEBI" id="CHEBI:18420"/>
    </ligand>
</feature>
<dbReference type="PROSITE" id="PS00801">
    <property type="entry name" value="TRANSKETOLASE_1"/>
    <property type="match status" value="1"/>
</dbReference>
<evidence type="ECO:0000256" key="10">
    <source>
        <dbReference type="HAMAP-Rule" id="MF_00315"/>
    </source>
</evidence>
<keyword evidence="13" id="KW-1185">Reference proteome</keyword>
<keyword evidence="7 10" id="KW-0784">Thiamine biosynthesis</keyword>
<dbReference type="Pfam" id="PF13292">
    <property type="entry name" value="DXP_synthase_N"/>
    <property type="match status" value="1"/>
</dbReference>
<dbReference type="RefSeq" id="WP_370397563.1">
    <property type="nucleotide sequence ID" value="NZ_JALBUT010000009.1"/>
</dbReference>
<dbReference type="EMBL" id="JALBUT010000009">
    <property type="protein sequence ID" value="MDX8416110.1"/>
    <property type="molecule type" value="Genomic_DNA"/>
</dbReference>
<comment type="catalytic activity">
    <reaction evidence="10">
        <text>D-glyceraldehyde 3-phosphate + pyruvate + H(+) = 1-deoxy-D-xylulose 5-phosphate + CO2</text>
        <dbReference type="Rhea" id="RHEA:12605"/>
        <dbReference type="ChEBI" id="CHEBI:15361"/>
        <dbReference type="ChEBI" id="CHEBI:15378"/>
        <dbReference type="ChEBI" id="CHEBI:16526"/>
        <dbReference type="ChEBI" id="CHEBI:57792"/>
        <dbReference type="ChEBI" id="CHEBI:59776"/>
        <dbReference type="EC" id="2.2.1.7"/>
    </reaction>
</comment>
<keyword evidence="9 10" id="KW-0414">Isoprene biosynthesis</keyword>
<organism evidence="12 13">
    <name type="scientific">Intestinicryptomonas porci</name>
    <dbReference type="NCBI Taxonomy" id="2926320"/>
    <lineage>
        <taxon>Bacteria</taxon>
        <taxon>Pseudomonadati</taxon>
        <taxon>Verrucomicrobiota</taxon>
        <taxon>Opitutia</taxon>
        <taxon>Opitutales</taxon>
        <taxon>Intestinicryptomonaceae</taxon>
        <taxon>Intestinicryptomonas</taxon>
    </lineage>
</organism>
<comment type="cofactor">
    <cofactor evidence="10">
        <name>Mg(2+)</name>
        <dbReference type="ChEBI" id="CHEBI:18420"/>
    </cofactor>
    <text evidence="10">Binds 1 Mg(2+) ion per subunit.</text>
</comment>
<dbReference type="EC" id="2.2.1.7" evidence="10"/>
<dbReference type="Pfam" id="PF02779">
    <property type="entry name" value="Transket_pyr"/>
    <property type="match status" value="1"/>
</dbReference>
<evidence type="ECO:0000256" key="2">
    <source>
        <dbReference type="ARBA" id="ARBA00011081"/>
    </source>
</evidence>
<evidence type="ECO:0000256" key="7">
    <source>
        <dbReference type="ARBA" id="ARBA00022977"/>
    </source>
</evidence>
<dbReference type="SUPFAM" id="SSF52518">
    <property type="entry name" value="Thiamin diphosphate-binding fold (THDP-binding)"/>
    <property type="match status" value="2"/>
</dbReference>
<keyword evidence="5 10" id="KW-0479">Metal-binding</keyword>
<keyword evidence="8 10" id="KW-0786">Thiamine pyrophosphate</keyword>
<keyword evidence="4 10" id="KW-0808">Transferase</keyword>
<feature type="binding site" evidence="10">
    <location>
        <position position="73"/>
    </location>
    <ligand>
        <name>thiamine diphosphate</name>
        <dbReference type="ChEBI" id="CHEBI:58937"/>
    </ligand>
</feature>
<dbReference type="HAMAP" id="MF_00315">
    <property type="entry name" value="DXP_synth"/>
    <property type="match status" value="1"/>
</dbReference>
<comment type="cofactor">
    <cofactor evidence="10">
        <name>thiamine diphosphate</name>
        <dbReference type="ChEBI" id="CHEBI:58937"/>
    </cofactor>
    <text evidence="10">Binds 1 thiamine pyrophosphate per subunit.</text>
</comment>
<evidence type="ECO:0000256" key="5">
    <source>
        <dbReference type="ARBA" id="ARBA00022723"/>
    </source>
</evidence>
<feature type="binding site" evidence="10">
    <location>
        <position position="369"/>
    </location>
    <ligand>
        <name>thiamine diphosphate</name>
        <dbReference type="ChEBI" id="CHEBI:58937"/>
    </ligand>
</feature>
<dbReference type="Gene3D" id="3.40.50.970">
    <property type="match status" value="2"/>
</dbReference>
<evidence type="ECO:0000256" key="3">
    <source>
        <dbReference type="ARBA" id="ARBA00011738"/>
    </source>
</evidence>
<comment type="caution">
    <text evidence="10">Lacks conserved residue(s) required for the propagation of feature annotation.</text>
</comment>
<comment type="pathway">
    <text evidence="1 10">Metabolic intermediate biosynthesis; 1-deoxy-D-xylulose 5-phosphate biosynthesis; 1-deoxy-D-xylulose 5-phosphate from D-glyceraldehyde 3-phosphate and pyruvate: step 1/1.</text>
</comment>
<evidence type="ECO:0000313" key="12">
    <source>
        <dbReference type="EMBL" id="MDX8416110.1"/>
    </source>
</evidence>
<evidence type="ECO:0000256" key="8">
    <source>
        <dbReference type="ARBA" id="ARBA00023052"/>
    </source>
</evidence>
<dbReference type="InterPro" id="IPR005475">
    <property type="entry name" value="Transketolase-like_Pyr-bd"/>
</dbReference>
<comment type="caution">
    <text evidence="12">The sequence shown here is derived from an EMBL/GenBank/DDBJ whole genome shotgun (WGS) entry which is preliminary data.</text>
</comment>
<dbReference type="InterPro" id="IPR033248">
    <property type="entry name" value="Transketolase_C"/>
</dbReference>
<evidence type="ECO:0000256" key="4">
    <source>
        <dbReference type="ARBA" id="ARBA00022679"/>
    </source>
</evidence>
<dbReference type="GO" id="GO:0008661">
    <property type="term" value="F:1-deoxy-D-xylulose-5-phosphate synthase activity"/>
    <property type="evidence" value="ECO:0007669"/>
    <property type="project" value="UniProtKB-EC"/>
</dbReference>
<dbReference type="InterPro" id="IPR029061">
    <property type="entry name" value="THDP-binding"/>
</dbReference>
<dbReference type="InterPro" id="IPR009014">
    <property type="entry name" value="Transketo_C/PFOR_II"/>
</dbReference>
<dbReference type="Proteomes" id="UP001275932">
    <property type="component" value="Unassembled WGS sequence"/>
</dbReference>
<dbReference type="InterPro" id="IPR049557">
    <property type="entry name" value="Transketolase_CS"/>
</dbReference>
<dbReference type="PANTHER" id="PTHR43322">
    <property type="entry name" value="1-D-DEOXYXYLULOSE 5-PHOSPHATE SYNTHASE-RELATED"/>
    <property type="match status" value="1"/>
</dbReference>
<evidence type="ECO:0000256" key="1">
    <source>
        <dbReference type="ARBA" id="ARBA00004980"/>
    </source>
</evidence>
<proteinExistence type="inferred from homology"/>
<dbReference type="Gene3D" id="3.40.50.920">
    <property type="match status" value="1"/>
</dbReference>
<feature type="binding site" evidence="10">
    <location>
        <begin position="115"/>
        <end position="117"/>
    </location>
    <ligand>
        <name>thiamine diphosphate</name>
        <dbReference type="ChEBI" id="CHEBI:58937"/>
    </ligand>
</feature>
<dbReference type="CDD" id="cd07033">
    <property type="entry name" value="TPP_PYR_DXS_TK_like"/>
    <property type="match status" value="1"/>
</dbReference>
<feature type="binding site" evidence="10">
    <location>
        <position position="175"/>
    </location>
    <ligand>
        <name>thiamine diphosphate</name>
        <dbReference type="ChEBI" id="CHEBI:58937"/>
    </ligand>
</feature>
<evidence type="ECO:0000256" key="9">
    <source>
        <dbReference type="ARBA" id="ARBA00023229"/>
    </source>
</evidence>
<dbReference type="NCBIfam" id="TIGR00204">
    <property type="entry name" value="dxs"/>
    <property type="match status" value="1"/>
</dbReference>
<accession>A0ABU4WKN2</accession>
<feature type="domain" description="Transketolase-like pyrimidine-binding" evidence="11">
    <location>
        <begin position="318"/>
        <end position="482"/>
    </location>
</feature>
<feature type="binding site" evidence="10">
    <location>
        <position position="175"/>
    </location>
    <ligand>
        <name>Mg(2+)</name>
        <dbReference type="ChEBI" id="CHEBI:18420"/>
    </ligand>
</feature>
<gene>
    <name evidence="10 12" type="primary">dxs</name>
    <name evidence="12" type="ORF">MOX91_07980</name>
</gene>
<dbReference type="Pfam" id="PF02780">
    <property type="entry name" value="Transketolase_C"/>
    <property type="match status" value="1"/>
</dbReference>
<comment type="subunit">
    <text evidence="3 10">Homodimer.</text>
</comment>
<evidence type="ECO:0000259" key="11">
    <source>
        <dbReference type="SMART" id="SM00861"/>
    </source>
</evidence>
<dbReference type="SUPFAM" id="SSF52922">
    <property type="entry name" value="TK C-terminal domain-like"/>
    <property type="match status" value="1"/>
</dbReference>
<comment type="similarity">
    <text evidence="2 10">Belongs to the transketolase family. DXPS subfamily.</text>
</comment>
<name>A0ABU4WKN2_9BACT</name>
<comment type="function">
    <text evidence="10">Catalyzes the acyloin condensation reaction between C atoms 2 and 3 of pyruvate and glyceraldehyde 3-phosphate to yield 1-deoxy-D-xylulose-5-phosphate (DXP).</text>
</comment>
<feature type="binding site" evidence="10">
    <location>
        <begin position="147"/>
        <end position="148"/>
    </location>
    <ligand>
        <name>thiamine diphosphate</name>
        <dbReference type="ChEBI" id="CHEBI:58937"/>
    </ligand>
</feature>
<sequence length="628" mass="68120">MSILSKIQGPEDVKKLSKQDLKILADEIRGEIISVTSKNGGHVGPNLGVVELCIALHRVFSTPKDKIVFDVSHQSYVHKLLTGRNGEKFKKLRQTGGYCGFCNRAESEHDAFGAGHAGTALSAALGLAAARDMLGGDENVIAVLGDAALTNGISFEALNNIESTTKKFILVLNDNKMSISKNVGALSKYFNDLITNPIYTRLYSDMSSFLKKSAVGRSVKKFGSKVMSETKDFLMEASSMFEKYGLRYLGPIDGHNIEQLEMYLNFCKNSPEPVILHIVTEKGRGLPCALKNPEKFHGASPYNVITGENTEHPDPTIPLYQDAMGKTLLKIARKDSTVVGITAAMSAGTGLCHIKKELPEQFFDVGIAEEHAAVFSAGLAARGIKPVAAIYSSFMQRAVDCAMHDVCLQNLPVTFCMDRAGLSAQDGATHHGLFDIAMLRCLPNATIMQPSNEDELADMLYTSVYSGKPCFIRYPRGKGEGVKMKEFPQKLEIGKAEVLSEGGDVAIWALGNMVSVAKKVAEILKEKGISAGVVNARFVKPLDENLLREQFGKAKIVATLEDHSVRGGFGSAVSEFASENNIATHIEIIGWKDEFIPHGSSVGVLREMYGLTPEAVAQKIELALKNAK</sequence>